<comment type="caution">
    <text evidence="2">The sequence shown here is derived from an EMBL/GenBank/DDBJ whole genome shotgun (WGS) entry which is preliminary data.</text>
</comment>
<dbReference type="InterPro" id="IPR005502">
    <property type="entry name" value="Ribosyl_crysJ1"/>
</dbReference>
<keyword evidence="3" id="KW-1185">Reference proteome</keyword>
<dbReference type="Gene3D" id="1.10.4080.10">
    <property type="entry name" value="ADP-ribosylation/Crystallin J1"/>
    <property type="match status" value="1"/>
</dbReference>
<dbReference type="Proteomes" id="UP000596742">
    <property type="component" value="Unassembled WGS sequence"/>
</dbReference>
<dbReference type="AlphaFoldDB" id="A0A8B6HHH3"/>
<proteinExistence type="predicted"/>
<protein>
    <submittedName>
        <fullName evidence="2">Uncharacterized protein</fullName>
    </submittedName>
</protein>
<accession>A0A8B6HHH3</accession>
<keyword evidence="1" id="KW-0479">Metal-binding</keyword>
<dbReference type="PANTHER" id="PTHR16222:SF40">
    <property type="entry name" value="ADP-RIBOSYLGLYCOHYDROLASE"/>
    <property type="match status" value="1"/>
</dbReference>
<evidence type="ECO:0000256" key="1">
    <source>
        <dbReference type="PIRSR" id="PIRSR605502-1"/>
    </source>
</evidence>
<feature type="binding site" evidence="1">
    <location>
        <position position="115"/>
    </location>
    <ligand>
        <name>Mg(2+)</name>
        <dbReference type="ChEBI" id="CHEBI:18420"/>
        <label>1</label>
    </ligand>
</feature>
<dbReference type="Pfam" id="PF03747">
    <property type="entry name" value="ADP_ribosyl_GH"/>
    <property type="match status" value="1"/>
</dbReference>
<feature type="non-terminal residue" evidence="2">
    <location>
        <position position="413"/>
    </location>
</feature>
<gene>
    <name evidence="2" type="ORF">MGAL_10B071086</name>
</gene>
<organism evidence="2 3">
    <name type="scientific">Mytilus galloprovincialis</name>
    <name type="common">Mediterranean mussel</name>
    <dbReference type="NCBI Taxonomy" id="29158"/>
    <lineage>
        <taxon>Eukaryota</taxon>
        <taxon>Metazoa</taxon>
        <taxon>Spiralia</taxon>
        <taxon>Lophotrochozoa</taxon>
        <taxon>Mollusca</taxon>
        <taxon>Bivalvia</taxon>
        <taxon>Autobranchia</taxon>
        <taxon>Pteriomorphia</taxon>
        <taxon>Mytilida</taxon>
        <taxon>Mytiloidea</taxon>
        <taxon>Mytilidae</taxon>
        <taxon>Mytilinae</taxon>
        <taxon>Mytilus</taxon>
    </lineage>
</organism>
<dbReference type="OrthoDB" id="2021138at2759"/>
<name>A0A8B6HHH3_MYTGA</name>
<dbReference type="PANTHER" id="PTHR16222">
    <property type="entry name" value="ADP-RIBOSYLGLYCOHYDROLASE"/>
    <property type="match status" value="1"/>
</dbReference>
<feature type="binding site" evidence="1">
    <location>
        <position position="113"/>
    </location>
    <ligand>
        <name>Mg(2+)</name>
        <dbReference type="ChEBI" id="CHEBI:18420"/>
        <label>1</label>
    </ligand>
</feature>
<dbReference type="InterPro" id="IPR050792">
    <property type="entry name" value="ADP-ribosylglycohydrolase"/>
</dbReference>
<feature type="binding site" evidence="1">
    <location>
        <position position="114"/>
    </location>
    <ligand>
        <name>Mg(2+)</name>
        <dbReference type="ChEBI" id="CHEBI:18420"/>
        <label>1</label>
    </ligand>
</feature>
<evidence type="ECO:0000313" key="3">
    <source>
        <dbReference type="Proteomes" id="UP000596742"/>
    </source>
</evidence>
<sequence length="413" mass="47771">MDSYKEVDKQTEQQLSSCHRFDVKDHLNTETIERIKAAIYGQCIGDAIGLLTEFMTFAQASEFLYLNLSLNIIRELRHPFVLSGKHYGKYERLEYAMKINDGHRRRWETGDWTDDSDQMILLLECLIEDNGDVIPQSFASKLKNWVICGFRELDPEKTTLDNYLESFYFGRSIQDIFTQRNYNGDLRCSGSLIHRNPNLQVEGSTAPNGGVMRTSIMGVHQFWDTEKVMENAVNMCTVTHYDQRCKASVVAVSVAISLMLRRKHYDGKHFNVSKIMHESFDRAGEYFNGPRARENAEELKMYMFCENIADLNLSEGESIGYTFKCVGAGFWAFKQDNFRKAIQTVVMNGTRVDRNDHENALMLLCKISFSCYFSIIPKFQKCYLVHGKSISHPIFNEILPITDVKQSRNFSYY</sequence>
<reference evidence="2" key="1">
    <citation type="submission" date="2018-11" db="EMBL/GenBank/DDBJ databases">
        <authorList>
            <person name="Alioto T."/>
            <person name="Alioto T."/>
        </authorList>
    </citation>
    <scope>NUCLEOTIDE SEQUENCE</scope>
</reference>
<dbReference type="SUPFAM" id="SSF101478">
    <property type="entry name" value="ADP-ribosylglycohydrolase"/>
    <property type="match status" value="1"/>
</dbReference>
<keyword evidence="1" id="KW-0460">Magnesium</keyword>
<comment type="cofactor">
    <cofactor evidence="1">
        <name>Mg(2+)</name>
        <dbReference type="ChEBI" id="CHEBI:18420"/>
    </cofactor>
    <text evidence="1">Binds 2 magnesium ions per subunit.</text>
</comment>
<evidence type="ECO:0000313" key="2">
    <source>
        <dbReference type="EMBL" id="VDI78870.1"/>
    </source>
</evidence>
<dbReference type="GO" id="GO:0046872">
    <property type="term" value="F:metal ion binding"/>
    <property type="evidence" value="ECO:0007669"/>
    <property type="project" value="UniProtKB-KW"/>
</dbReference>
<dbReference type="InterPro" id="IPR036705">
    <property type="entry name" value="Ribosyl_crysJ1_sf"/>
</dbReference>
<dbReference type="EMBL" id="UYJE01010008">
    <property type="protein sequence ID" value="VDI78870.1"/>
    <property type="molecule type" value="Genomic_DNA"/>
</dbReference>